<reference evidence="3 4" key="1">
    <citation type="submission" date="2016-01" db="EMBL/GenBank/DDBJ databases">
        <authorList>
            <person name="Oliw E.H."/>
        </authorList>
    </citation>
    <scope>NUCLEOTIDE SEQUENCE [LARGE SCALE GENOMIC DNA]</scope>
    <source>
        <strain evidence="3">LMG 27134</strain>
    </source>
</reference>
<dbReference type="RefSeq" id="WP_062091532.1">
    <property type="nucleotide sequence ID" value="NZ_FCOK02000075.1"/>
</dbReference>
<evidence type="ECO:0000313" key="4">
    <source>
        <dbReference type="Proteomes" id="UP000054683"/>
    </source>
</evidence>
<protein>
    <submittedName>
        <fullName evidence="3">Acyltransferase 3</fullName>
    </submittedName>
</protein>
<feature type="transmembrane region" description="Helical" evidence="1">
    <location>
        <begin position="90"/>
        <end position="111"/>
    </location>
</feature>
<accession>A0A158J8G2</accession>
<feature type="transmembrane region" description="Helical" evidence="1">
    <location>
        <begin position="296"/>
        <end position="318"/>
    </location>
</feature>
<feature type="transmembrane region" description="Helical" evidence="1">
    <location>
        <begin position="175"/>
        <end position="196"/>
    </location>
</feature>
<dbReference type="InterPro" id="IPR050879">
    <property type="entry name" value="Acyltransferase_3"/>
</dbReference>
<dbReference type="InterPro" id="IPR002656">
    <property type="entry name" value="Acyl_transf_3_dom"/>
</dbReference>
<proteinExistence type="predicted"/>
<keyword evidence="3" id="KW-0808">Transferase</keyword>
<feature type="transmembrane region" description="Helical" evidence="1">
    <location>
        <begin position="12"/>
        <end position="30"/>
    </location>
</feature>
<dbReference type="EMBL" id="FCOK02000075">
    <property type="protein sequence ID" value="SAL65144.1"/>
    <property type="molecule type" value="Genomic_DNA"/>
</dbReference>
<dbReference type="PANTHER" id="PTHR23028:SF53">
    <property type="entry name" value="ACYL_TRANSF_3 DOMAIN-CONTAINING PROTEIN"/>
    <property type="match status" value="1"/>
</dbReference>
<dbReference type="OrthoDB" id="8772324at2"/>
<dbReference type="GO" id="GO:0000271">
    <property type="term" value="P:polysaccharide biosynthetic process"/>
    <property type="evidence" value="ECO:0007669"/>
    <property type="project" value="TreeGrafter"/>
</dbReference>
<organism evidence="3 4">
    <name type="scientific">Caballeronia udeis</name>
    <dbReference type="NCBI Taxonomy" id="1232866"/>
    <lineage>
        <taxon>Bacteria</taxon>
        <taxon>Pseudomonadati</taxon>
        <taxon>Pseudomonadota</taxon>
        <taxon>Betaproteobacteria</taxon>
        <taxon>Burkholderiales</taxon>
        <taxon>Burkholderiaceae</taxon>
        <taxon>Caballeronia</taxon>
    </lineage>
</organism>
<feature type="transmembrane region" description="Helical" evidence="1">
    <location>
        <begin position="216"/>
        <end position="233"/>
    </location>
</feature>
<keyword evidence="3" id="KW-0012">Acyltransferase</keyword>
<feature type="transmembrane region" description="Helical" evidence="1">
    <location>
        <begin position="330"/>
        <end position="350"/>
    </location>
</feature>
<keyword evidence="1" id="KW-0812">Transmembrane</keyword>
<dbReference type="Proteomes" id="UP000054683">
    <property type="component" value="Unassembled WGS sequence"/>
</dbReference>
<feature type="transmembrane region" description="Helical" evidence="1">
    <location>
        <begin position="118"/>
        <end position="137"/>
    </location>
</feature>
<evidence type="ECO:0000256" key="1">
    <source>
        <dbReference type="SAM" id="Phobius"/>
    </source>
</evidence>
<feature type="domain" description="Acyltransferase 3" evidence="2">
    <location>
        <begin position="11"/>
        <end position="344"/>
    </location>
</feature>
<evidence type="ECO:0000313" key="3">
    <source>
        <dbReference type="EMBL" id="SAL65144.1"/>
    </source>
</evidence>
<dbReference type="AlphaFoldDB" id="A0A158J8G2"/>
<keyword evidence="1" id="KW-0472">Membrane</keyword>
<name>A0A158J8G2_9BURK</name>
<dbReference type="Pfam" id="PF01757">
    <property type="entry name" value="Acyl_transf_3"/>
    <property type="match status" value="1"/>
</dbReference>
<evidence type="ECO:0000259" key="2">
    <source>
        <dbReference type="Pfam" id="PF01757"/>
    </source>
</evidence>
<feature type="transmembrane region" description="Helical" evidence="1">
    <location>
        <begin position="265"/>
        <end position="284"/>
    </location>
</feature>
<dbReference type="GO" id="GO:0016020">
    <property type="term" value="C:membrane"/>
    <property type="evidence" value="ECO:0007669"/>
    <property type="project" value="TreeGrafter"/>
</dbReference>
<sequence>MTIVARRPVIPALTGVRFLAALSVALYHLSPDIAASLGISPFYFYDNSGDPVELFFILSGFILTYTHPEMSGAEAPAVRQFYFSRFAKIYPIYLLGWIVFAPLVYSNLAALHGHSTGLYARLAFYGVISLALLQAWTPATANAWNTPGWSLSAEAVFYASFPFLFAFLKNRSVGVLLSLIGACWLFSVIPTLTLSFLPASLGQAYWLRELVNFTPVLRIGEFIAGICMARLYLSQGMAKSFIFDVAAFAALVAAVAVIVLANHVLAKALLFPAFILLLYFLARAKGPLSGWLGSKTMVLLGEASFAFYILHVPLFRYAKMLFPSVATAPAPFLGFLLVLTAVSIFSFLWIEKPLCAYLRKAYKTKRSSHPIRQPEPAH</sequence>
<gene>
    <name evidence="3" type="ORF">AWB69_07358</name>
</gene>
<keyword evidence="1" id="KW-1133">Transmembrane helix</keyword>
<feature type="transmembrane region" description="Helical" evidence="1">
    <location>
        <begin position="240"/>
        <end position="259"/>
    </location>
</feature>
<feature type="transmembrane region" description="Helical" evidence="1">
    <location>
        <begin position="149"/>
        <end position="168"/>
    </location>
</feature>
<dbReference type="PANTHER" id="PTHR23028">
    <property type="entry name" value="ACETYLTRANSFERASE"/>
    <property type="match status" value="1"/>
</dbReference>
<dbReference type="GO" id="GO:0016747">
    <property type="term" value="F:acyltransferase activity, transferring groups other than amino-acyl groups"/>
    <property type="evidence" value="ECO:0007669"/>
    <property type="project" value="InterPro"/>
</dbReference>